<dbReference type="GO" id="GO:0009307">
    <property type="term" value="P:DNA restriction-modification system"/>
    <property type="evidence" value="ECO:0007669"/>
    <property type="project" value="InterPro"/>
</dbReference>
<dbReference type="Gene3D" id="3.40.1350.10">
    <property type="match status" value="1"/>
</dbReference>
<dbReference type="GO" id="GO:0015666">
    <property type="term" value="F:restriction endodeoxyribonuclease activity"/>
    <property type="evidence" value="ECO:0007669"/>
    <property type="project" value="TreeGrafter"/>
</dbReference>
<protein>
    <recommendedName>
        <fullName evidence="1">Restriction endonuclease type IV Mrr domain-containing protein</fullName>
    </recommendedName>
</protein>
<accession>A0A1Y6JSP9</accession>
<organism evidence="2 3">
    <name type="scientific">Pseudomonas viridiflava</name>
    <name type="common">Phytomonas viridiflava</name>
    <dbReference type="NCBI Taxonomy" id="33069"/>
    <lineage>
        <taxon>Bacteria</taxon>
        <taxon>Pseudomonadati</taxon>
        <taxon>Pseudomonadota</taxon>
        <taxon>Gammaproteobacteria</taxon>
        <taxon>Pseudomonadales</taxon>
        <taxon>Pseudomonadaceae</taxon>
        <taxon>Pseudomonas</taxon>
    </lineage>
</organism>
<dbReference type="InterPro" id="IPR007560">
    <property type="entry name" value="Restrct_endonuc_IV_Mrr"/>
</dbReference>
<evidence type="ECO:0000313" key="2">
    <source>
        <dbReference type="EMBL" id="SMS12809.1"/>
    </source>
</evidence>
<dbReference type="EMBL" id="LT855380">
    <property type="protein sequence ID" value="SMS12809.1"/>
    <property type="molecule type" value="Genomic_DNA"/>
</dbReference>
<dbReference type="Pfam" id="PF04471">
    <property type="entry name" value="Mrr_cat"/>
    <property type="match status" value="1"/>
</dbReference>
<dbReference type="InterPro" id="IPR011335">
    <property type="entry name" value="Restrct_endonuc-II-like"/>
</dbReference>
<dbReference type="PANTHER" id="PTHR30015">
    <property type="entry name" value="MRR RESTRICTION SYSTEM PROTEIN"/>
    <property type="match status" value="1"/>
</dbReference>
<feature type="domain" description="Restriction endonuclease type IV Mrr" evidence="1">
    <location>
        <begin position="120"/>
        <end position="239"/>
    </location>
</feature>
<dbReference type="AlphaFoldDB" id="A0A1Y6JSP9"/>
<evidence type="ECO:0000313" key="3">
    <source>
        <dbReference type="Proteomes" id="UP000196842"/>
    </source>
</evidence>
<sequence length="277" mass="31108">MKSEFSDEVCHICRGELKHYREPKEMSRGDIVEFDEIIKSKPGSSFILMCKNLFSCSRCGWWWSNERGVIYPSGINSRSPDDYCPGIEKIDISSSKVAIDDLVFHLTRKWSDRKLISASAAELLVGSLLKEHLGCDVVSATANTHTQDGGIDLHVCHKGGKILSAVQVKRRINREVEGVAEIRNFLGALAIENISKGIFVTTATRYSKKALEIPDKLKHSVNARLELELFDGERLLELLKSLPRANALILPKEVSGPDIWLDDSNNEFTTRQILYGY</sequence>
<dbReference type="InterPro" id="IPR011856">
    <property type="entry name" value="tRNA_endonuc-like_dom_sf"/>
</dbReference>
<name>A0A1Y6JSP9_PSEVI</name>
<evidence type="ECO:0000259" key="1">
    <source>
        <dbReference type="Pfam" id="PF04471"/>
    </source>
</evidence>
<dbReference type="SUPFAM" id="SSF52980">
    <property type="entry name" value="Restriction endonuclease-like"/>
    <property type="match status" value="1"/>
</dbReference>
<dbReference type="Proteomes" id="UP000196842">
    <property type="component" value="Chromosome I"/>
</dbReference>
<dbReference type="PANTHER" id="PTHR30015:SF7">
    <property type="entry name" value="TYPE IV METHYL-DIRECTED RESTRICTION ENZYME ECOKMRR"/>
    <property type="match status" value="1"/>
</dbReference>
<dbReference type="InterPro" id="IPR052906">
    <property type="entry name" value="Type_IV_Methyl-Rstrct_Enzyme"/>
</dbReference>
<dbReference type="GO" id="GO:0003677">
    <property type="term" value="F:DNA binding"/>
    <property type="evidence" value="ECO:0007669"/>
    <property type="project" value="InterPro"/>
</dbReference>
<reference evidence="2 3" key="1">
    <citation type="submission" date="2017-05" db="EMBL/GenBank/DDBJ databases">
        <authorList>
            <person name="Song R."/>
            <person name="Chenine A.L."/>
            <person name="Ruprecht R.M."/>
        </authorList>
    </citation>
    <scope>NUCLEOTIDE SEQUENCE [LARGE SCALE GENOMIC DNA]</scope>
    <source>
        <strain evidence="2 3">CFBP 1590</strain>
    </source>
</reference>
<gene>
    <name evidence="2" type="ORF">CFBP1590__5223</name>
</gene>
<dbReference type="KEGG" id="pvd:CFBP1590__5223"/>
<proteinExistence type="predicted"/>